<reference evidence="1" key="1">
    <citation type="submission" date="2024-02" db="EMBL/GenBank/DDBJ databases">
        <authorList>
            <consortium name="Clinical and Environmental Microbiology Branch: Whole genome sequencing antimicrobial resistance pathogens in the healthcare setting"/>
        </authorList>
    </citation>
    <scope>NUCLEOTIDE SEQUENCE</scope>
    <source>
        <strain evidence="1">2021GO-0154</strain>
    </source>
</reference>
<sequence>MKQFGRQLKLVIGNQDEAFEVTNLRVTFDVKKTLSSEPNPAIIRIYNLNTSHRNLLTSKVFNQVALSVGYDELRLIYSGDIIDAKITESAEDLICELACGDGFSAYTSSLINKTLVAGNSDADILKENAQAMGIEIGITELPNDRQLPRGKVMFTDAREILHKIAKNNQADWSVQDGQLTLLPKNKVVTDNESFILSQETGLIGKPEKNETGLVITCLCDPALKIGALVRINSMTTELNGDYKIIELSHMGDFMEKDWYSKLVCIGGEFNKVKL</sequence>
<dbReference type="EMBL" id="ABMABF030000006">
    <property type="protein sequence ID" value="EMJ5134499.1"/>
    <property type="molecule type" value="Genomic_DNA"/>
</dbReference>
<evidence type="ECO:0008006" key="2">
    <source>
        <dbReference type="Google" id="ProtNLM"/>
    </source>
</evidence>
<comment type="caution">
    <text evidence="1">The sequence shown here is derived from an EMBL/GenBank/DDBJ whole genome shotgun (WGS) entry which is preliminary data.</text>
</comment>
<accession>A0AAI9DBS2</accession>
<evidence type="ECO:0000313" key="1">
    <source>
        <dbReference type="EMBL" id="EMJ5134499.1"/>
    </source>
</evidence>
<dbReference type="AlphaFoldDB" id="A0AAI9DBS2"/>
<organism evidence="1">
    <name type="scientific">Providencia stuartii</name>
    <dbReference type="NCBI Taxonomy" id="588"/>
    <lineage>
        <taxon>Bacteria</taxon>
        <taxon>Pseudomonadati</taxon>
        <taxon>Pseudomonadota</taxon>
        <taxon>Gammaproteobacteria</taxon>
        <taxon>Enterobacterales</taxon>
        <taxon>Morganellaceae</taxon>
        <taxon>Providencia</taxon>
    </lineage>
</organism>
<gene>
    <name evidence="1" type="ORF">RG298_002233</name>
</gene>
<name>A0AAI9DBS2_PROST</name>
<proteinExistence type="predicted"/>
<protein>
    <recommendedName>
        <fullName evidence="2">Phage protein D</fullName>
    </recommendedName>
</protein>
<dbReference type="Pfam" id="PF22759">
    <property type="entry name" value="E217_GP41"/>
    <property type="match status" value="1"/>
</dbReference>
<dbReference type="NCBIfam" id="NF047561">
    <property type="entry name" value="orf58_phage_fam"/>
    <property type="match status" value="1"/>
</dbReference>
<dbReference type="InterPro" id="IPR054496">
    <property type="entry name" value="E217_GP41"/>
</dbReference>